<sequence>MDKFIKYFCKFRKTKKQKWTIHDHEGSVCPIDKVALTSYDIEAVKYESVAEPQITIWTHPNHDPVFHKQGVGSSKLESGNNNNSGNSGTINYNFYANSYTDSIDLSGALSTSTSENGSGQGTYQNSTHRQENSFLGLLSSGLNAVSTVAPLLADPKTEEYAISDRVEIEQSGTSTLVTQATVGTSGYRGASKLDKTTTAAADEPTKIGPAGDRYITVAAQAWTTTQKVYSWQAAHLPVSVLLAQPSPFRSMAARHHLMRCGWSVQVQLNSTRFHGGALGVFLIPEFAPSFLDGSVVAAQAQWQRFQKWYEPKDMRDLSKYAYSRINTGAYQWTRTRTTDTGLTPESLFLFPHQILNPRTNSSVSLEVPYVGCVPSIDPSIYNPWAIVVVVLRRLQYAEGATPTLTITCSVCPRDLTFHGLREPLSYTEGPAPPVQNTSAQQTWTNTQPEVGKPVYPHIFSPATTYMPGQVTDYMQLARVPCLAKSRCITVKQTKSTEAIFTCPIKPLCEQLRCTALGSTTALFTQWRGSITFRVVFTGNQMQNVRVVLCYTPPDWKNEVPTTMEEAMMGHYIIFDTGIDSAAILNVPYISMADFTPVAQDTRDMFNVESPLFQHGWFTIWQYTDLAVPPGAPTTAEFLVFAYAGQDYSVKGPGTLALGTQGPEEASPLQPGEDGVTNASSTQDSNAQPHPIPHLPTSASSFQAFWNRYFYLAGSHMESTSKTYSVNLDPMTLFHSDTIRNALHATYVRCDLDFAFKVMWAQNNFSDTMGGELFITYAPPGAVVPTFGELSDSTDAAANNNNTYFTGHGALPFTIVDTALTNMATFSVPYTSIASAVPTVYSGVMSSQTLGSFPDLNFIPTAYGFGKIIMRPDRILSNRPIRVVVFVKFRNLKVWCPRPGIPNTFSNKTTDDTPSAVPSAEAPSTFSARMVQQGPRHSGATNKELLKQSGDVEENPGPAIFTAIKMLQDPLFTQFCNQYDSLKEKYHDISAAIEAFTNQEQENAFMKKAFKLIGAGLLAYRAAKDPMTAAAVAFMFGSDFFAWLVNKIIKWVGGNSATPPPPYARPRQKDARACCCGGACEGKNPFCEEPTKEEKKANLLEKMKHRFNKQGKLQDANALINLCKGAEWIASQIKRLHDWLLAWKKQEEENSPDNFQKLMAKYPQMFLKYRQCRNNYRHPDRQEVSDYFSKLRELASKHQPRLINLFPVLDSVPLDPTRPEPVVLLLKGKPGQGKSVAAEILAKMLSQSVTGKRDYFAFNSSLNHFDGYQQQTVMVLDDLGQNPDGLDFKMFCQLVSTTTCVLPMADLADKGREFKSEVVICTTNLPALNPVTIADPKALERRIFIECTVEAGHQFQKSDGTLDLGKAIQPTGGPSPDPLLDTDRHLYHPEALRFVINKRQKISHHSLLDIFKMLKDEVQQRQDIACNLDQIFSKQAPQKDIDRELEKLIVVWKQKHGENPGSDNMLACKVIELCHGCDVLKEYTQFCANWTKNRRQQYEECVKTMNLILATLTVILSFLGVCYTLYTIMKESDTHNQGPYGGNAPKPKPRARQSLMELVELQAPGKKMETSMEQAVAAKNLLLVPVIRTNGKDDKYHILAVGGTKFLTNYHQWVEIKSLQIQDNWYHKDTIRAVLGVFDGEESDVVCFDLPGIQPYRNITKSFYDGYYPRGAIVKGIDLQSGVPMLWIGDAIGKKKNLDTWEGPIPKVLTYKAHTGSGYCGSPVFVDVGSSKKICGIHCAGTGTIGSAAEVTHQMLKTMIDTLESPTKQGKIYDVYRVPFVYTPTKTTLEPTITCVNPQYMPAALSPFDDRLVNPFQFKKTILSKHVGDSNNIPYAVVQAARDYAALVKTFNPDITKRISVKQAIEGMENLDGMDFSKSPGYPYILHGMKRKHLVNDNMDLIGLAKAEFERYNQNDYSEHIFTTFLKDELRPAPKVYAGKTRVIDIASFPHAVMGRVIFGNLFATFHRHPGWVLGSAVGCDPDTDWTRFMLTAPGAQTLAMDYSGFDATHSTGMFAVLKLFLTELGFGLDAGYYIDSLSDSRHIWDDEHYRMKGGMPSGCAGTTIFNTIFNNIVARAALKYCGAEETSAVLCYGDDILVSAEEPFNIQDWKDFYALTPYKITSADKNDDIVWQPLEKCTFLKRSFVYDHGVVRPAMDPEHIRQMLMWARSGTIQEKICSLARIAVHSGRHAYNVLFAPFSEIGFYIPSFDNLNEDFLHSVRG</sequence>
<evidence type="ECO:0000259" key="39">
    <source>
        <dbReference type="PROSITE" id="PS50507"/>
    </source>
</evidence>
<evidence type="ECO:0000256" key="15">
    <source>
        <dbReference type="ARBA" id="ARBA00022679"/>
    </source>
</evidence>
<dbReference type="SUPFAM" id="SSF56672">
    <property type="entry name" value="DNA/RNA polymerases"/>
    <property type="match status" value="1"/>
</dbReference>
<dbReference type="InterPro" id="IPR043502">
    <property type="entry name" value="DNA/RNA_pol_sf"/>
</dbReference>
<dbReference type="CDD" id="cd00205">
    <property type="entry name" value="rhv_like"/>
    <property type="match status" value="3"/>
</dbReference>
<evidence type="ECO:0000256" key="16">
    <source>
        <dbReference type="ARBA" id="ARBA00022695"/>
    </source>
</evidence>
<feature type="region of interest" description="Disordered" evidence="38">
    <location>
        <begin position="902"/>
        <end position="940"/>
    </location>
</feature>
<keyword evidence="6" id="KW-0813">Transport</keyword>
<evidence type="ECO:0000256" key="1">
    <source>
        <dbReference type="ARBA" id="ARBA00002982"/>
    </source>
</evidence>
<evidence type="ECO:0000256" key="10">
    <source>
        <dbReference type="ARBA" id="ARBA00022553"/>
    </source>
</evidence>
<keyword evidence="33" id="KW-1160">Virus entry into host cell</keyword>
<dbReference type="InterPro" id="IPR000199">
    <property type="entry name" value="Peptidase_C3A/C3B_picornavir"/>
</dbReference>
<evidence type="ECO:0000256" key="5">
    <source>
        <dbReference type="ARBA" id="ARBA00020107"/>
    </source>
</evidence>
<feature type="domain" description="Peptidase C3" evidence="41">
    <location>
        <begin position="1566"/>
        <end position="1755"/>
    </location>
</feature>
<dbReference type="GO" id="GO:0003724">
    <property type="term" value="F:RNA helicase activity"/>
    <property type="evidence" value="ECO:0007669"/>
    <property type="project" value="InterPro"/>
</dbReference>
<evidence type="ECO:0000256" key="23">
    <source>
        <dbReference type="ARBA" id="ARBA00022807"/>
    </source>
</evidence>
<dbReference type="GO" id="GO:0039694">
    <property type="term" value="P:viral RNA genome replication"/>
    <property type="evidence" value="ECO:0007669"/>
    <property type="project" value="InterPro"/>
</dbReference>
<dbReference type="Pfam" id="PF00680">
    <property type="entry name" value="RdRP_1"/>
    <property type="match status" value="1"/>
</dbReference>
<evidence type="ECO:0000313" key="42">
    <source>
        <dbReference type="EMBL" id="WIW43219.1"/>
    </source>
</evidence>
<evidence type="ECO:0000256" key="33">
    <source>
        <dbReference type="ARBA" id="ARBA00023296"/>
    </source>
</evidence>
<dbReference type="PROSITE" id="PS51218">
    <property type="entry name" value="SF3_HELICASE_2"/>
    <property type="match status" value="1"/>
</dbReference>
<comment type="function">
    <text evidence="1">VP0 precursor is a component of immature procapsids.</text>
</comment>
<keyword evidence="30" id="KW-0472">Membrane</keyword>
<keyword evidence="27" id="KW-0693">Viral RNA replication</keyword>
<keyword evidence="7" id="KW-0696">RNA-directed RNA polymerase</keyword>
<dbReference type="GO" id="GO:0044162">
    <property type="term" value="C:host cell cytoplasmic vesicle membrane"/>
    <property type="evidence" value="ECO:0007669"/>
    <property type="project" value="UniProtKB-SubCell"/>
</dbReference>
<keyword evidence="21" id="KW-1161">Viral attachment to host cell</keyword>
<dbReference type="InterPro" id="IPR009003">
    <property type="entry name" value="Peptidase_S1_PA"/>
</dbReference>
<keyword evidence="23" id="KW-0788">Thiol protease</keyword>
<evidence type="ECO:0000256" key="35">
    <source>
        <dbReference type="ARBA" id="ARBA00033716"/>
    </source>
</evidence>
<dbReference type="InterPro" id="IPR043504">
    <property type="entry name" value="Peptidase_S1_PA_chymotrypsin"/>
</dbReference>
<dbReference type="GO" id="GO:0006508">
    <property type="term" value="P:proteolysis"/>
    <property type="evidence" value="ECO:0007669"/>
    <property type="project" value="UniProtKB-KW"/>
</dbReference>
<evidence type="ECO:0000256" key="31">
    <source>
        <dbReference type="ARBA" id="ARBA00023200"/>
    </source>
</evidence>
<dbReference type="Gene3D" id="2.60.120.20">
    <property type="match status" value="3"/>
</dbReference>
<evidence type="ECO:0000256" key="27">
    <source>
        <dbReference type="ARBA" id="ARBA00022953"/>
    </source>
</evidence>
<evidence type="ECO:0000256" key="19">
    <source>
        <dbReference type="ARBA" id="ARBA00022741"/>
    </source>
</evidence>
<comment type="function">
    <text evidence="35">Lies on the inner surface of the capsid shell. After binding to the host receptor, the capsid undergoes conformational changes. Capsid protein VP4 is released, capsid protein VP1 N-terminus is externalized, and together, they shape a pore in the host membrane through which the viral genome is translocated into the host cell cytoplasm. After genome has been released, the channel shrinks.</text>
</comment>
<dbReference type="InterPro" id="IPR004004">
    <property type="entry name" value="Helic/Pol/Pept_Calicivir-typ"/>
</dbReference>
<dbReference type="SUPFAM" id="SSF52540">
    <property type="entry name" value="P-loop containing nucleoside triphosphate hydrolases"/>
    <property type="match status" value="1"/>
</dbReference>
<evidence type="ECO:0000256" key="7">
    <source>
        <dbReference type="ARBA" id="ARBA00022484"/>
    </source>
</evidence>
<dbReference type="GO" id="GO:0015267">
    <property type="term" value="F:channel activity"/>
    <property type="evidence" value="ECO:0007669"/>
    <property type="project" value="UniProtKB-KW"/>
</dbReference>
<evidence type="ECO:0000256" key="32">
    <source>
        <dbReference type="ARBA" id="ARBA00023288"/>
    </source>
</evidence>
<dbReference type="SUPFAM" id="SSF50494">
    <property type="entry name" value="Trypsin-like serine proteases"/>
    <property type="match status" value="1"/>
</dbReference>
<comment type="catalytic activity">
    <reaction evidence="37">
        <text>ATP + H2O = ADP + phosphate + H(+)</text>
        <dbReference type="Rhea" id="RHEA:13065"/>
        <dbReference type="ChEBI" id="CHEBI:15377"/>
        <dbReference type="ChEBI" id="CHEBI:15378"/>
        <dbReference type="ChEBI" id="CHEBI:30616"/>
        <dbReference type="ChEBI" id="CHEBI:43474"/>
        <dbReference type="ChEBI" id="CHEBI:456216"/>
        <dbReference type="EC" id="3.6.4.13"/>
    </reaction>
</comment>
<evidence type="ECO:0000256" key="9">
    <source>
        <dbReference type="ARBA" id="ARBA00022520"/>
    </source>
</evidence>
<evidence type="ECO:0000256" key="20">
    <source>
        <dbReference type="ARBA" id="ARBA00022801"/>
    </source>
</evidence>
<dbReference type="InterPro" id="IPR027417">
    <property type="entry name" value="P-loop_NTPase"/>
</dbReference>
<evidence type="ECO:0000256" key="29">
    <source>
        <dbReference type="ARBA" id="ARBA00023065"/>
    </source>
</evidence>
<evidence type="ECO:0000256" key="4">
    <source>
        <dbReference type="ARBA" id="ARBA00004328"/>
    </source>
</evidence>
<evidence type="ECO:0000256" key="21">
    <source>
        <dbReference type="ARBA" id="ARBA00022804"/>
    </source>
</evidence>
<keyword evidence="24" id="KW-0067">ATP-binding</keyword>
<dbReference type="PRINTS" id="PR00918">
    <property type="entry name" value="CALICVIRUSNS"/>
</dbReference>
<dbReference type="Gene3D" id="4.10.90.10">
    <property type="entry name" value="Capsid protein VP4 superfamily, Picornavirus"/>
    <property type="match status" value="1"/>
</dbReference>
<dbReference type="Pfam" id="PF00548">
    <property type="entry name" value="Peptidase_C3"/>
    <property type="match status" value="1"/>
</dbReference>
<evidence type="ECO:0000256" key="34">
    <source>
        <dbReference type="ARBA" id="ARBA00023303"/>
    </source>
</evidence>
<comment type="function">
    <text evidence="36">Replicates the genomic and antigenomic RNAs by recognizing replications specific signals. Performs VPg uridylylation.</text>
</comment>
<dbReference type="Pfam" id="PF08935">
    <property type="entry name" value="VP4_2"/>
    <property type="match status" value="1"/>
</dbReference>
<dbReference type="GO" id="GO:0003968">
    <property type="term" value="F:RNA-directed RNA polymerase activity"/>
    <property type="evidence" value="ECO:0007669"/>
    <property type="project" value="UniProtKB-KW"/>
</dbReference>
<dbReference type="Gene3D" id="1.20.960.20">
    <property type="match status" value="1"/>
</dbReference>
<evidence type="ECO:0000256" key="11">
    <source>
        <dbReference type="ARBA" id="ARBA00022561"/>
    </source>
</evidence>
<keyword evidence="32" id="KW-0449">Lipoprotein</keyword>
<comment type="subcellular location">
    <subcellularLocation>
        <location evidence="2">Host cytoplasmic vesicle membrane</location>
        <topology evidence="2">Peripheral membrane protein</topology>
        <orientation evidence="2">Cytoplasmic side</orientation>
    </subcellularLocation>
    <subcellularLocation>
        <location evidence="3">Host nucleus</location>
        <location evidence="3">Host nucleolus</location>
    </subcellularLocation>
    <subcellularLocation>
        <location evidence="4">Virion</location>
    </subcellularLocation>
</comment>
<evidence type="ECO:0000256" key="18">
    <source>
        <dbReference type="ARBA" id="ARBA00022707"/>
    </source>
</evidence>
<feature type="compositionally biased region" description="Polar residues" evidence="38">
    <location>
        <begin position="109"/>
        <end position="127"/>
    </location>
</feature>
<dbReference type="GO" id="GO:0019062">
    <property type="term" value="P:virion attachment to host cell"/>
    <property type="evidence" value="ECO:0007669"/>
    <property type="project" value="UniProtKB-KW"/>
</dbReference>
<keyword evidence="16" id="KW-0548">Nucleotidyltransferase</keyword>
<evidence type="ECO:0000256" key="8">
    <source>
        <dbReference type="ARBA" id="ARBA00022488"/>
    </source>
</evidence>
<evidence type="ECO:0000256" key="26">
    <source>
        <dbReference type="ARBA" id="ARBA00022870"/>
    </source>
</evidence>
<dbReference type="InterPro" id="IPR029053">
    <property type="entry name" value="Viral_coat"/>
</dbReference>
<evidence type="ECO:0000256" key="13">
    <source>
        <dbReference type="ARBA" id="ARBA00022581"/>
    </source>
</evidence>
<dbReference type="Pfam" id="PF00073">
    <property type="entry name" value="Rhv"/>
    <property type="match status" value="2"/>
</dbReference>
<evidence type="ECO:0000256" key="3">
    <source>
        <dbReference type="ARBA" id="ARBA00004307"/>
    </source>
</evidence>
<dbReference type="GO" id="GO:0039618">
    <property type="term" value="C:T=pseudo3 icosahedral viral capsid"/>
    <property type="evidence" value="ECO:0007669"/>
    <property type="project" value="UniProtKB-KW"/>
</dbReference>
<dbReference type="CDD" id="cd23193">
    <property type="entry name" value="ps-ssRNA_Picornaviridae"/>
    <property type="match status" value="1"/>
</dbReference>
<evidence type="ECO:0000259" key="41">
    <source>
        <dbReference type="PROSITE" id="PS51874"/>
    </source>
</evidence>
<dbReference type="PROSITE" id="PS50507">
    <property type="entry name" value="RDRP_SSRNA_POS"/>
    <property type="match status" value="1"/>
</dbReference>
<keyword evidence="9" id="KW-0191">Covalent protein-RNA linkage</keyword>
<keyword evidence="19" id="KW-0547">Nucleotide-binding</keyword>
<dbReference type="EMBL" id="OQ818323">
    <property type="protein sequence ID" value="WIW43219.1"/>
    <property type="molecule type" value="Genomic_RNA"/>
</dbReference>
<evidence type="ECO:0000259" key="40">
    <source>
        <dbReference type="PROSITE" id="PS51218"/>
    </source>
</evidence>
<dbReference type="InterPro" id="IPR007094">
    <property type="entry name" value="RNA-dir_pol_PSvirus"/>
</dbReference>
<evidence type="ECO:0000256" key="6">
    <source>
        <dbReference type="ARBA" id="ARBA00022448"/>
    </source>
</evidence>
<dbReference type="GO" id="GO:0003723">
    <property type="term" value="F:RNA binding"/>
    <property type="evidence" value="ECO:0007669"/>
    <property type="project" value="InterPro"/>
</dbReference>
<keyword evidence="14" id="KW-0645">Protease</keyword>
<dbReference type="PROSITE" id="PS51874">
    <property type="entry name" value="PCV_3C_PRO"/>
    <property type="match status" value="1"/>
</dbReference>
<dbReference type="InterPro" id="IPR037080">
    <property type="entry name" value="Capsid_VP4_sf_Picornavirus"/>
</dbReference>
<keyword evidence="12" id="KW-1048">Host nucleus</keyword>
<evidence type="ECO:0000256" key="37">
    <source>
        <dbReference type="ARBA" id="ARBA00047984"/>
    </source>
</evidence>
<keyword evidence="25" id="KW-0946">Virion</keyword>
<keyword evidence="22" id="KW-0347">Helicase</keyword>
<proteinExistence type="predicted"/>
<dbReference type="InterPro" id="IPR059138">
    <property type="entry name" value="Pico_VP1"/>
</dbReference>
<feature type="compositionally biased region" description="Polar residues" evidence="38">
    <location>
        <begin position="676"/>
        <end position="687"/>
    </location>
</feature>
<dbReference type="GO" id="GO:0005198">
    <property type="term" value="F:structural molecule activity"/>
    <property type="evidence" value="ECO:0007669"/>
    <property type="project" value="InterPro"/>
</dbReference>
<keyword evidence="13" id="KW-0945">Host-virus interaction</keyword>
<evidence type="ECO:0000256" key="30">
    <source>
        <dbReference type="ARBA" id="ARBA00023136"/>
    </source>
</evidence>
<dbReference type="InterPro" id="IPR001205">
    <property type="entry name" value="RNA-dir_pol_C"/>
</dbReference>
<keyword evidence="28" id="KW-1182">Viral ion channel</keyword>
<keyword evidence="15" id="KW-0808">Transferase</keyword>
<evidence type="ECO:0000256" key="14">
    <source>
        <dbReference type="ARBA" id="ARBA00022670"/>
    </source>
</evidence>
<keyword evidence="17" id="KW-1143">T=pseudo3 icosahedral capsid protein</keyword>
<feature type="domain" description="RdRp catalytic" evidence="39">
    <location>
        <begin position="1995"/>
        <end position="2108"/>
    </location>
</feature>
<dbReference type="Gene3D" id="2.40.10.10">
    <property type="entry name" value="Trypsin-like serine proteases"/>
    <property type="match status" value="1"/>
</dbReference>
<name>A0AA49J4Q5_9PICO</name>
<keyword evidence="18" id="KW-0519">Myristate</keyword>
<evidence type="ECO:0000256" key="38">
    <source>
        <dbReference type="SAM" id="MobiDB-lite"/>
    </source>
</evidence>
<dbReference type="Pfam" id="PF22663">
    <property type="entry name" value="Rhv_5"/>
    <property type="match status" value="1"/>
</dbReference>
<dbReference type="GO" id="GO:0005524">
    <property type="term" value="F:ATP binding"/>
    <property type="evidence" value="ECO:0007669"/>
    <property type="project" value="UniProtKB-KW"/>
</dbReference>
<dbReference type="InterPro" id="IPR033703">
    <property type="entry name" value="Rhv-like"/>
</dbReference>
<dbReference type="InterPro" id="IPR014759">
    <property type="entry name" value="Helicase_SF3_ssRNA_vir"/>
</dbReference>
<keyword evidence="34" id="KW-0407">Ion channel</keyword>
<dbReference type="InterPro" id="IPR044067">
    <property type="entry name" value="PCV_3C_PRO"/>
</dbReference>
<dbReference type="GO" id="GO:0042025">
    <property type="term" value="C:host cell nucleus"/>
    <property type="evidence" value="ECO:0007669"/>
    <property type="project" value="UniProtKB-SubCell"/>
</dbReference>
<evidence type="ECO:0000256" key="25">
    <source>
        <dbReference type="ARBA" id="ARBA00022844"/>
    </source>
</evidence>
<dbReference type="GO" id="GO:0046718">
    <property type="term" value="P:symbiont entry into host cell"/>
    <property type="evidence" value="ECO:0007669"/>
    <property type="project" value="UniProtKB-KW"/>
</dbReference>
<dbReference type="InterPro" id="IPR043128">
    <property type="entry name" value="Rev_trsase/Diguanyl_cyclase"/>
</dbReference>
<feature type="domain" description="SF3 helicase" evidence="40">
    <location>
        <begin position="1198"/>
        <end position="1363"/>
    </location>
</feature>
<feature type="region of interest" description="Disordered" evidence="38">
    <location>
        <begin position="109"/>
        <end position="128"/>
    </location>
</feature>
<dbReference type="SUPFAM" id="SSF88633">
    <property type="entry name" value="Positive stranded ssRNA viruses"/>
    <property type="match status" value="2"/>
</dbReference>
<evidence type="ECO:0000256" key="12">
    <source>
        <dbReference type="ARBA" id="ARBA00022562"/>
    </source>
</evidence>
<dbReference type="InterPro" id="IPR000605">
    <property type="entry name" value="Helicase_SF3_ssDNA/RNA_vir"/>
</dbReference>
<evidence type="ECO:0000256" key="28">
    <source>
        <dbReference type="ARBA" id="ARBA00023039"/>
    </source>
</evidence>
<reference evidence="42" key="1">
    <citation type="submission" date="2023-04" db="EMBL/GenBank/DDBJ databases">
        <authorList>
            <person name="Kettenburg G."/>
            <person name="Kistler A."/>
            <person name="Ranaivoson H.C."/>
            <person name="Ahyong V."/>
            <person name="Derisi J.L."/>
            <person name="Tato C.M."/>
            <person name="Brook C.E."/>
        </authorList>
    </citation>
    <scope>NUCLEOTIDE SEQUENCE</scope>
    <source>
        <strain evidence="42">MIZ190</strain>
    </source>
</reference>
<accession>A0AA49J4Q5</accession>
<evidence type="ECO:0000256" key="17">
    <source>
        <dbReference type="ARBA" id="ARBA00022706"/>
    </source>
</evidence>
<dbReference type="GO" id="GO:0004197">
    <property type="term" value="F:cysteine-type endopeptidase activity"/>
    <property type="evidence" value="ECO:0007669"/>
    <property type="project" value="InterPro"/>
</dbReference>
<keyword evidence="29" id="KW-0406">Ion transport</keyword>
<feature type="region of interest" description="Disordered" evidence="38">
    <location>
        <begin position="653"/>
        <end position="692"/>
    </location>
</feature>
<dbReference type="InterPro" id="IPR015031">
    <property type="entry name" value="Capsid_VP4_Picornavir"/>
</dbReference>
<evidence type="ECO:0000256" key="36">
    <source>
        <dbReference type="ARBA" id="ARBA00045446"/>
    </source>
</evidence>
<dbReference type="GO" id="GO:0006351">
    <property type="term" value="P:DNA-templated transcription"/>
    <property type="evidence" value="ECO:0007669"/>
    <property type="project" value="InterPro"/>
</dbReference>
<dbReference type="GO" id="GO:0034220">
    <property type="term" value="P:monoatomic ion transmembrane transport"/>
    <property type="evidence" value="ECO:0007669"/>
    <property type="project" value="UniProtKB-KW"/>
</dbReference>
<dbReference type="Pfam" id="PF00910">
    <property type="entry name" value="RNA_helicase"/>
    <property type="match status" value="1"/>
</dbReference>
<protein>
    <recommendedName>
        <fullName evidence="5">Genome polyprotein</fullName>
    </recommendedName>
</protein>
<dbReference type="Gene3D" id="3.30.70.270">
    <property type="match status" value="1"/>
</dbReference>
<dbReference type="InterPro" id="IPR001676">
    <property type="entry name" value="Picornavirus_capsid"/>
</dbReference>
<keyword evidence="11" id="KW-0167">Capsid protein</keyword>
<keyword evidence="26" id="KW-1043">Host membrane</keyword>
<organism evidence="42">
    <name type="scientific">Rousettus madagascariensis teschovirus</name>
    <dbReference type="NCBI Taxonomy" id="3044260"/>
    <lineage>
        <taxon>Viruses</taxon>
        <taxon>Riboviria</taxon>
        <taxon>Orthornavirae</taxon>
        <taxon>Pisuviricota</taxon>
        <taxon>Pisoniviricetes</taxon>
        <taxon>Picornavirales</taxon>
        <taxon>Picornaviridae</taxon>
        <taxon>Caphthovirinae</taxon>
        <taxon>Teschovirus</taxon>
    </lineage>
</organism>
<keyword evidence="20" id="KW-0378">Hydrolase</keyword>
<keyword evidence="8" id="KW-1036">Host cytoplasmic vesicle</keyword>
<evidence type="ECO:0000256" key="22">
    <source>
        <dbReference type="ARBA" id="ARBA00022806"/>
    </source>
</evidence>
<evidence type="ECO:0000256" key="24">
    <source>
        <dbReference type="ARBA" id="ARBA00022840"/>
    </source>
</evidence>
<keyword evidence="10" id="KW-0597">Phosphoprotein</keyword>
<keyword evidence="31" id="KW-1035">Host cytoplasm</keyword>
<evidence type="ECO:0000256" key="2">
    <source>
        <dbReference type="ARBA" id="ARBA00004295"/>
    </source>
</evidence>